<evidence type="ECO:0000256" key="9">
    <source>
        <dbReference type="ARBA" id="ARBA00055888"/>
    </source>
</evidence>
<dbReference type="FunFam" id="2.60.120.320:FF:000002">
    <property type="entry name" value="Thiamine pyrophosphokinase"/>
    <property type="match status" value="1"/>
</dbReference>
<comment type="similarity">
    <text evidence="2 10">Belongs to the thiamine pyrophosphokinase family.</text>
</comment>
<dbReference type="UniPathway" id="UPA00060">
    <property type="reaction ID" value="UER00597"/>
</dbReference>
<dbReference type="InterPro" id="IPR036371">
    <property type="entry name" value="TPK_B1-bd_sf"/>
</dbReference>
<dbReference type="GO" id="GO:0005524">
    <property type="term" value="F:ATP binding"/>
    <property type="evidence" value="ECO:0007669"/>
    <property type="project" value="UniProtKB-UniRule"/>
</dbReference>
<dbReference type="CDD" id="cd07995">
    <property type="entry name" value="TPK"/>
    <property type="match status" value="1"/>
</dbReference>
<name>A0A8C4QNH6_EPTBU</name>
<evidence type="ECO:0000256" key="8">
    <source>
        <dbReference type="ARBA" id="ARBA00050898"/>
    </source>
</evidence>
<sequence>MCSVDTKHTLTSQAVYRGVEGPTLSAVIKVCVDGGANRLHDLAGSERERFIPDFISGDLDSAFPTVLEFYKNKGSDIIHTPDQDYTDFTKSTQLLLGKLLEKKEQVDIILAVGGLGGRFDQIMASIETLCHMQTADAPPIIVIQQNSLACLLLPGSHTLSVNTGIEKGWCGLIPIDGSCDHVTTSGLKWNLVDQRLQFGVLVSTSNTLDGSGIVHVTTDAPLLWTMGLKNAV</sequence>
<comment type="subunit">
    <text evidence="3">Homodimer.</text>
</comment>
<dbReference type="GO" id="GO:0009229">
    <property type="term" value="P:thiamine diphosphate biosynthetic process"/>
    <property type="evidence" value="ECO:0007669"/>
    <property type="project" value="UniProtKB-UniRule"/>
</dbReference>
<reference evidence="12" key="2">
    <citation type="submission" date="2025-09" db="UniProtKB">
        <authorList>
            <consortium name="Ensembl"/>
        </authorList>
    </citation>
    <scope>IDENTIFICATION</scope>
</reference>
<dbReference type="GO" id="GO:0005829">
    <property type="term" value="C:cytosol"/>
    <property type="evidence" value="ECO:0007669"/>
    <property type="project" value="UniProtKB-ARBA"/>
</dbReference>
<dbReference type="InterPro" id="IPR007371">
    <property type="entry name" value="TPK_catalytic"/>
</dbReference>
<evidence type="ECO:0000313" key="12">
    <source>
        <dbReference type="Ensembl" id="ENSEBUP00000018112.1"/>
    </source>
</evidence>
<keyword evidence="13" id="KW-1185">Reference proteome</keyword>
<dbReference type="PANTHER" id="PTHR13622:SF8">
    <property type="entry name" value="THIAMIN PYROPHOSPHOKINASE 1"/>
    <property type="match status" value="1"/>
</dbReference>
<organism evidence="12 13">
    <name type="scientific">Eptatretus burgeri</name>
    <name type="common">Inshore hagfish</name>
    <dbReference type="NCBI Taxonomy" id="7764"/>
    <lineage>
        <taxon>Eukaryota</taxon>
        <taxon>Metazoa</taxon>
        <taxon>Chordata</taxon>
        <taxon>Craniata</taxon>
        <taxon>Vertebrata</taxon>
        <taxon>Cyclostomata</taxon>
        <taxon>Myxini</taxon>
        <taxon>Myxiniformes</taxon>
        <taxon>Myxinidae</taxon>
        <taxon>Eptatretinae</taxon>
        <taxon>Eptatretus</taxon>
    </lineage>
</organism>
<dbReference type="SUPFAM" id="SSF63999">
    <property type="entry name" value="Thiamin pyrophosphokinase, catalytic domain"/>
    <property type="match status" value="1"/>
</dbReference>
<dbReference type="GeneTree" id="ENSGT00390000016016"/>
<dbReference type="NCBIfam" id="TIGR01378">
    <property type="entry name" value="thi_PPkinase"/>
    <property type="match status" value="1"/>
</dbReference>
<evidence type="ECO:0000256" key="2">
    <source>
        <dbReference type="ARBA" id="ARBA00006785"/>
    </source>
</evidence>
<dbReference type="Ensembl" id="ENSEBUT00000018689.1">
    <property type="protein sequence ID" value="ENSEBUP00000018112.1"/>
    <property type="gene ID" value="ENSEBUG00000011292.1"/>
</dbReference>
<dbReference type="AlphaFoldDB" id="A0A8C4QNH6"/>
<evidence type="ECO:0000313" key="13">
    <source>
        <dbReference type="Proteomes" id="UP000694388"/>
    </source>
</evidence>
<dbReference type="EC" id="2.7.6.2" evidence="10"/>
<keyword evidence="5 10" id="KW-0547">Nucleotide-binding</keyword>
<dbReference type="Proteomes" id="UP000694388">
    <property type="component" value="Unplaced"/>
</dbReference>
<evidence type="ECO:0000256" key="4">
    <source>
        <dbReference type="ARBA" id="ARBA00022679"/>
    </source>
</evidence>
<dbReference type="SUPFAM" id="SSF63862">
    <property type="entry name" value="Thiamin pyrophosphokinase, substrate-binding domain"/>
    <property type="match status" value="1"/>
</dbReference>
<evidence type="ECO:0000256" key="5">
    <source>
        <dbReference type="ARBA" id="ARBA00022741"/>
    </source>
</evidence>
<feature type="domain" description="Thiamin pyrophosphokinase thiamin-binding" evidence="11">
    <location>
        <begin position="155"/>
        <end position="222"/>
    </location>
</feature>
<dbReference type="InterPro" id="IPR007373">
    <property type="entry name" value="Thiamin_PyroPKinase_B1-bd"/>
</dbReference>
<dbReference type="PANTHER" id="PTHR13622">
    <property type="entry name" value="THIAMIN PYROPHOSPHOKINASE"/>
    <property type="match status" value="1"/>
</dbReference>
<keyword evidence="6 10" id="KW-0418">Kinase</keyword>
<dbReference type="GO" id="GO:0016301">
    <property type="term" value="F:kinase activity"/>
    <property type="evidence" value="ECO:0007669"/>
    <property type="project" value="UniProtKB-UniRule"/>
</dbReference>
<keyword evidence="7 10" id="KW-0067">ATP-binding</keyword>
<dbReference type="Gene3D" id="3.40.50.10240">
    <property type="entry name" value="Thiamin pyrophosphokinase, catalytic domain"/>
    <property type="match status" value="1"/>
</dbReference>
<dbReference type="FunFam" id="3.40.50.10240:FF:000006">
    <property type="entry name" value="Thiamin pyrophosphokinase 1"/>
    <property type="match status" value="1"/>
</dbReference>
<dbReference type="GO" id="GO:0030975">
    <property type="term" value="F:thiamine binding"/>
    <property type="evidence" value="ECO:0007669"/>
    <property type="project" value="UniProtKB-UniRule"/>
</dbReference>
<comment type="pathway">
    <text evidence="1 10">Cofactor biosynthesis; thiamine diphosphate biosynthesis; thiamine diphosphate from thiamine: step 1/1.</text>
</comment>
<protein>
    <recommendedName>
        <fullName evidence="10">Thiamine pyrophosphokinase</fullName>
        <ecNumber evidence="10">2.7.6.2</ecNumber>
    </recommendedName>
</protein>
<dbReference type="InterPro" id="IPR036759">
    <property type="entry name" value="TPK_catalytic_sf"/>
</dbReference>
<dbReference type="Gene3D" id="2.60.120.320">
    <property type="entry name" value="Thiamin pyrophosphokinase, thiamin-binding domain"/>
    <property type="match status" value="1"/>
</dbReference>
<dbReference type="InterPro" id="IPR016966">
    <property type="entry name" value="Thiamin_pyrophosphokinase_euk"/>
</dbReference>
<keyword evidence="4 10" id="KW-0808">Transferase</keyword>
<evidence type="ECO:0000259" key="11">
    <source>
        <dbReference type="SMART" id="SM00983"/>
    </source>
</evidence>
<dbReference type="SMART" id="SM00983">
    <property type="entry name" value="TPK_B1_binding"/>
    <property type="match status" value="1"/>
</dbReference>
<evidence type="ECO:0000256" key="7">
    <source>
        <dbReference type="ARBA" id="ARBA00022840"/>
    </source>
</evidence>
<dbReference type="Pfam" id="PF04265">
    <property type="entry name" value="TPK_B1_binding"/>
    <property type="match status" value="1"/>
</dbReference>
<accession>A0A8C4QNH6</accession>
<dbReference type="Pfam" id="PF04263">
    <property type="entry name" value="TPK_catalytic"/>
    <property type="match status" value="1"/>
</dbReference>
<evidence type="ECO:0000256" key="10">
    <source>
        <dbReference type="PIRNR" id="PIRNR031057"/>
    </source>
</evidence>
<dbReference type="PIRSF" id="PIRSF031057">
    <property type="entry name" value="Thiamin_pyrophosphokinase"/>
    <property type="match status" value="1"/>
</dbReference>
<evidence type="ECO:0000256" key="6">
    <source>
        <dbReference type="ARBA" id="ARBA00022777"/>
    </source>
</evidence>
<evidence type="ECO:0000256" key="1">
    <source>
        <dbReference type="ARBA" id="ARBA00005078"/>
    </source>
</evidence>
<comment type="function">
    <text evidence="9">Catalyzes the phosphorylation of thiamine to thiamine pyrophosphate (TPP) utilizing UTP and therefore links the biosynthesis of TPP to pyrimidines metabolism. By producing thiamine pyrophosphate, a cofactor of the mitochondrial pyruvate dehydrogenase indirectly regulates pyruvate oxidation and lipogenesis. Although it can also catalyze thiamine phosphorylation using ATP and CTP in vitro, it does so with significantly lower efficiency and without physiological relevance evidence.</text>
</comment>
<dbReference type="GO" id="GO:0004788">
    <property type="term" value="F:thiamine diphosphokinase activity"/>
    <property type="evidence" value="ECO:0007669"/>
    <property type="project" value="UniProtKB-UniRule"/>
</dbReference>
<proteinExistence type="inferred from homology"/>
<dbReference type="GO" id="GO:0006772">
    <property type="term" value="P:thiamine metabolic process"/>
    <property type="evidence" value="ECO:0007669"/>
    <property type="project" value="InterPro"/>
</dbReference>
<dbReference type="InterPro" id="IPR006282">
    <property type="entry name" value="Thi_PPkinase"/>
</dbReference>
<reference evidence="12" key="1">
    <citation type="submission" date="2025-08" db="UniProtKB">
        <authorList>
            <consortium name="Ensembl"/>
        </authorList>
    </citation>
    <scope>IDENTIFICATION</scope>
</reference>
<evidence type="ECO:0000256" key="3">
    <source>
        <dbReference type="ARBA" id="ARBA00011738"/>
    </source>
</evidence>
<comment type="catalytic activity">
    <reaction evidence="8">
        <text>thiamine + UTP = thiamine diphosphate + UMP + H(+)</text>
        <dbReference type="Rhea" id="RHEA:79423"/>
        <dbReference type="ChEBI" id="CHEBI:15378"/>
        <dbReference type="ChEBI" id="CHEBI:18385"/>
        <dbReference type="ChEBI" id="CHEBI:46398"/>
        <dbReference type="ChEBI" id="CHEBI:57865"/>
        <dbReference type="ChEBI" id="CHEBI:58937"/>
    </reaction>
    <physiologicalReaction direction="left-to-right" evidence="8">
        <dbReference type="Rhea" id="RHEA:79424"/>
    </physiologicalReaction>
</comment>